<dbReference type="Proteomes" id="UP000095286">
    <property type="component" value="Unplaced"/>
</dbReference>
<accession>A0AC35TPE0</accession>
<evidence type="ECO:0000313" key="2">
    <source>
        <dbReference type="WBParaSite" id="RSKR_0000261800.1"/>
    </source>
</evidence>
<protein>
    <submittedName>
        <fullName evidence="2">Coiled-coil domain-containing protein</fullName>
    </submittedName>
</protein>
<sequence>MATPLTTSSARSTTNGSKSTLNFMQSSSSSSDKVDKFGVYNLQCKLAVLKKDLRSRQAEIEELKNKTTLSEAIRNEEENLPYLQQHIKSLTNICETLLEAVQKGSDADNQRLLSTEDAYSDKIIKQAEAISLLRQENECYKRKLAEIQYKSGEVLSENKFLRKTNVTLETKLEESLNELNVAKAENKKQEEKIVELLLNERHMKHRHANQLTEKMSKSKHERSMEIQNIKLTVNDTIKELEAENRRLTLNENVLQEEMKKTKEKYNALVKDNRRVSNKIDDFERHVGKIVDPLEKENKSLRKQLYEAEKKMKDLHFSTKANNENDDGIFSSANTRSILNSAREQEIENNRLTIEKLKHQVADLSEIKQGTPNQRMLATKSLKIRELEEHIKLITNELLLERSERERLTAITLKLSNDIKRLYN</sequence>
<proteinExistence type="predicted"/>
<dbReference type="WBParaSite" id="RSKR_0000261800.1">
    <property type="protein sequence ID" value="RSKR_0000261800.1"/>
    <property type="gene ID" value="RSKR_0000261800"/>
</dbReference>
<evidence type="ECO:0000313" key="1">
    <source>
        <dbReference type="Proteomes" id="UP000095286"/>
    </source>
</evidence>
<reference evidence="2" key="1">
    <citation type="submission" date="2016-11" db="UniProtKB">
        <authorList>
            <consortium name="WormBaseParasite"/>
        </authorList>
    </citation>
    <scope>IDENTIFICATION</scope>
    <source>
        <strain evidence="2">KR3021</strain>
    </source>
</reference>
<organism evidence="1 2">
    <name type="scientific">Rhabditophanes sp. KR3021</name>
    <dbReference type="NCBI Taxonomy" id="114890"/>
    <lineage>
        <taxon>Eukaryota</taxon>
        <taxon>Metazoa</taxon>
        <taxon>Ecdysozoa</taxon>
        <taxon>Nematoda</taxon>
        <taxon>Chromadorea</taxon>
        <taxon>Rhabditida</taxon>
        <taxon>Tylenchina</taxon>
        <taxon>Panagrolaimomorpha</taxon>
        <taxon>Strongyloidoidea</taxon>
        <taxon>Alloionematidae</taxon>
        <taxon>Rhabditophanes</taxon>
    </lineage>
</organism>
<name>A0AC35TPE0_9BILA</name>